<proteinExistence type="predicted"/>
<dbReference type="KEGG" id="apag:EIA51_07590"/>
<gene>
    <name evidence="1" type="ORF">NCTC11296_03048</name>
</gene>
<evidence type="ECO:0000313" key="1">
    <source>
        <dbReference type="EMBL" id="STO91918.1"/>
    </source>
</evidence>
<sequence length="353" mass="40471">MMARQASIASIELNHQKVRAKQEISRRNHVEHSRLLPEHRIAEMYGDLSQGSFSEILNTTLGGVSRPITAEDLIEFDRKRHRLDSKYKEGVTAEFVINKSRAIDRTRASKEIPWAQPVAASYLPSRGSLVITFITAASGKYNETKHYVNVEFTAFGSITKHLINLEPKKQAEIDAKQLKTSLLKFDCDCGRHTFWYRYIATIGGFAYVGTNPLARKETAYPKIRNPNLHGIACKHVLRVMQTIQKNAGFHKFLVKAILKQYQVKDKTKIVKTQTTRRQMERHIAKMQVENGDILSEQEQKIAATLFSRYRQTLSNPTPTRFRKDRKNAQQKLNVLSALHQVEAQIRQNKTGEE</sequence>
<reference evidence="1 2" key="1">
    <citation type="submission" date="2018-06" db="EMBL/GenBank/DDBJ databases">
        <authorList>
            <consortium name="Pathogen Informatics"/>
            <person name="Doyle S."/>
        </authorList>
    </citation>
    <scope>NUCLEOTIDE SEQUENCE [LARGE SCALE GENOMIC DNA]</scope>
    <source>
        <strain evidence="1 2">NCTC11296</strain>
    </source>
</reference>
<name>A0A377IVC3_AVIPA</name>
<dbReference type="Proteomes" id="UP000254465">
    <property type="component" value="Unassembled WGS sequence"/>
</dbReference>
<dbReference type="EMBL" id="UGHK01000003">
    <property type="protein sequence ID" value="STO91918.1"/>
    <property type="molecule type" value="Genomic_DNA"/>
</dbReference>
<dbReference type="GeneID" id="66255424"/>
<accession>A0A377IVC3</accession>
<evidence type="ECO:0000313" key="2">
    <source>
        <dbReference type="Proteomes" id="UP000254465"/>
    </source>
</evidence>
<organism evidence="1 2">
    <name type="scientific">Avibacterium paragallinarum</name>
    <name type="common">Haemophilus gallinarum</name>
    <dbReference type="NCBI Taxonomy" id="728"/>
    <lineage>
        <taxon>Bacteria</taxon>
        <taxon>Pseudomonadati</taxon>
        <taxon>Pseudomonadota</taxon>
        <taxon>Gammaproteobacteria</taxon>
        <taxon>Pasteurellales</taxon>
        <taxon>Pasteurellaceae</taxon>
        <taxon>Avibacterium</taxon>
    </lineage>
</organism>
<dbReference type="AlphaFoldDB" id="A0A377IVC3"/>
<dbReference type="RefSeq" id="WP_021724768.1">
    <property type="nucleotide sequence ID" value="NZ_CP034110.1"/>
</dbReference>
<protein>
    <submittedName>
        <fullName evidence="1">Uncharacterized protein</fullName>
    </submittedName>
</protein>